<dbReference type="SMART" id="SM00320">
    <property type="entry name" value="WD40"/>
    <property type="match status" value="3"/>
</dbReference>
<evidence type="ECO:0000256" key="4">
    <source>
        <dbReference type="SAM" id="MobiDB-lite"/>
    </source>
</evidence>
<feature type="region of interest" description="Disordered" evidence="4">
    <location>
        <begin position="489"/>
        <end position="529"/>
    </location>
</feature>
<feature type="compositionally biased region" description="Low complexity" evidence="4">
    <location>
        <begin position="1037"/>
        <end position="1059"/>
    </location>
</feature>
<dbReference type="GO" id="GO:0008252">
    <property type="term" value="F:nucleotidase activity"/>
    <property type="evidence" value="ECO:0007669"/>
    <property type="project" value="TreeGrafter"/>
</dbReference>
<feature type="repeat" description="WD" evidence="3">
    <location>
        <begin position="778"/>
        <end position="817"/>
    </location>
</feature>
<dbReference type="GO" id="GO:0006206">
    <property type="term" value="P:pyrimidine nucleobase metabolic process"/>
    <property type="evidence" value="ECO:0007669"/>
    <property type="project" value="TreeGrafter"/>
</dbReference>
<dbReference type="InterPro" id="IPR036322">
    <property type="entry name" value="WD40_repeat_dom_sf"/>
</dbReference>
<dbReference type="AlphaFoldDB" id="A0A4S4LZ96"/>
<dbReference type="InterPro" id="IPR015943">
    <property type="entry name" value="WD40/YVTN_repeat-like_dom_sf"/>
</dbReference>
<dbReference type="PROSITE" id="PS00678">
    <property type="entry name" value="WD_REPEATS_1"/>
    <property type="match status" value="1"/>
</dbReference>
<feature type="region of interest" description="Disordered" evidence="4">
    <location>
        <begin position="1037"/>
        <end position="1080"/>
    </location>
</feature>
<dbReference type="EMBL" id="SGPL01000092">
    <property type="protein sequence ID" value="THH17932.1"/>
    <property type="molecule type" value="Genomic_DNA"/>
</dbReference>
<dbReference type="InterPro" id="IPR001680">
    <property type="entry name" value="WD40_rpt"/>
</dbReference>
<feature type="region of interest" description="Disordered" evidence="4">
    <location>
        <begin position="134"/>
        <end position="159"/>
    </location>
</feature>
<feature type="region of interest" description="Disordered" evidence="4">
    <location>
        <begin position="1005"/>
        <end position="1024"/>
    </location>
</feature>
<dbReference type="Proteomes" id="UP000310158">
    <property type="component" value="Unassembled WGS sequence"/>
</dbReference>
<organism evidence="5 6">
    <name type="scientific">Bondarzewia mesenterica</name>
    <dbReference type="NCBI Taxonomy" id="1095465"/>
    <lineage>
        <taxon>Eukaryota</taxon>
        <taxon>Fungi</taxon>
        <taxon>Dikarya</taxon>
        <taxon>Basidiomycota</taxon>
        <taxon>Agaricomycotina</taxon>
        <taxon>Agaricomycetes</taxon>
        <taxon>Russulales</taxon>
        <taxon>Bondarzewiaceae</taxon>
        <taxon>Bondarzewia</taxon>
    </lineage>
</organism>
<evidence type="ECO:0000313" key="5">
    <source>
        <dbReference type="EMBL" id="THH17932.1"/>
    </source>
</evidence>
<reference evidence="5 6" key="1">
    <citation type="submission" date="2019-02" db="EMBL/GenBank/DDBJ databases">
        <title>Genome sequencing of the rare red list fungi Bondarzewia mesenterica.</title>
        <authorList>
            <person name="Buettner E."/>
            <person name="Kellner H."/>
        </authorList>
    </citation>
    <scope>NUCLEOTIDE SEQUENCE [LARGE SCALE GENOMIC DNA]</scope>
    <source>
        <strain evidence="5 6">DSM 108281</strain>
    </source>
</reference>
<dbReference type="SUPFAM" id="SSF50978">
    <property type="entry name" value="WD40 repeat-like"/>
    <property type="match status" value="1"/>
</dbReference>
<protein>
    <submittedName>
        <fullName evidence="5">Uncharacterized protein</fullName>
    </submittedName>
</protein>
<proteinExistence type="predicted"/>
<dbReference type="GO" id="GO:0009166">
    <property type="term" value="P:nucleotide catabolic process"/>
    <property type="evidence" value="ECO:0007669"/>
    <property type="project" value="TreeGrafter"/>
</dbReference>
<keyword evidence="1 3" id="KW-0853">WD repeat</keyword>
<sequence length="1241" mass="134883">MLSCTSFSAPLSTQPIASRSTHENGGFLMNSATMFDDAWNGIVESRNLACRQAGTLDTTSGISQYDIFGADHDRDGASFWGDEDIYEMQCAWHFSPQPDALDIDKYEGRKDVARSSAIKAPAAAAQIALAVDSGNVPSRATQSPSLEDALSSSSSEASQCDLSEATLSTTPTTVLESIEADSLSRSPSPLDVSKVSLSSLPLFTIPQVATTIRRSCSLPADNDYQTNTNITVCGMPPAQPMYEPAPIHLPMAVPSSTATPDPNLVWGLNEDNVITYDLVDENSNVVSTVADQGRSSGTVVSDENTEPQVSQMPIKSEHHAYWSSTRSNPLSQPLASPSILNRKRSAEESSQSVSISYSAALRDSNFVERLIAPIAVAEILCKWDRCSNAHSIPTERSEATNHLRNYHGVPTAPNNEKILMRYEIRGNNRVARIRSLASKRARRALALARAKRDALIADRRATQQHIQEQRLTLRMLKLQEQEETLRLREAEQHVGSTRHSMERYSISRVSDDKGEALSEDSTPSGADADQCIVGDAHAVHVEREDASVPFPAYSRCPASIVFFVTFGSASRRSNSSCSHSVHVARSRDVFSVPRRQELGSDEEDSKDAFSVWDGDEMTMEMLTDAGDGDVDEDFQSGLDNLLSMHTKRLLHYKHLLECAQTATAMQLHALQAEVHVLRERERSREQNGGVVTVQGGSDYYSEASERVGNPGNRICLKEMAGDGSSASALEIVLFASHGDRPIASEAPPTPAGWEPLYRSLHHRESNFRHALPQSIRFLNGHTNFCTTLLLRGKRLISGSYDETIRFWDIETGELKKCLQVKKPVSCVDFLADEEVFVVGFHDVGRVHLFSSVTFNPLQQLAGHLNGIRAVALSSKNLVSAGADKALVCRDWRAGTKIVRFGQQTTVSIGVQLISSGTPEDGERVVSVTIDGIVRVFSIKRREMISQFRLSELGGSDPVLNAKLHNVGMAPNNMLQWFAAQGTQMTCATKSIILHLQWTEAEEQPNAVTSLSSQESATPSSAGLNASLSRIRTVSSLSKSTSSLSTPSRRSSLNVSTSSTGKPGLSSRTPGMPVSPFNSSTTPLSPFSIRYGRAAILTAPPKLVAVVETPDVAIFMSTHRDKQVKPLSEDGDNESDSGSARVDESIVDFNTEITAVSGAWGVLADGDAGARVKGLLGQLPAKFTGLATPEKNPMSMQLSHEEVVVGCADGTIYVMSFVGYDYLKQKDENLVNWSSVGQETNL</sequence>
<dbReference type="PANTHER" id="PTHR47438:SF1">
    <property type="entry name" value="PHOSPHATE METABOLISM PROTEIN 8-RELATED"/>
    <property type="match status" value="1"/>
</dbReference>
<evidence type="ECO:0000256" key="2">
    <source>
        <dbReference type="ARBA" id="ARBA00022737"/>
    </source>
</evidence>
<dbReference type="PROSITE" id="PS50294">
    <property type="entry name" value="WD_REPEATS_REGION"/>
    <property type="match status" value="1"/>
</dbReference>
<keyword evidence="6" id="KW-1185">Reference proteome</keyword>
<accession>A0A4S4LZ96</accession>
<feature type="region of interest" description="Disordered" evidence="4">
    <location>
        <begin position="290"/>
        <end position="311"/>
    </location>
</feature>
<keyword evidence="2" id="KW-0677">Repeat</keyword>
<evidence type="ECO:0000256" key="3">
    <source>
        <dbReference type="PROSITE-ProRule" id="PRU00221"/>
    </source>
</evidence>
<dbReference type="InterPro" id="IPR052791">
    <property type="entry name" value="SSM1_domain"/>
</dbReference>
<dbReference type="Pfam" id="PF00400">
    <property type="entry name" value="WD40"/>
    <property type="match status" value="1"/>
</dbReference>
<evidence type="ECO:0000313" key="6">
    <source>
        <dbReference type="Proteomes" id="UP000310158"/>
    </source>
</evidence>
<feature type="compositionally biased region" description="Low complexity" evidence="4">
    <location>
        <begin position="142"/>
        <end position="159"/>
    </location>
</feature>
<dbReference type="OrthoDB" id="1065058at2759"/>
<feature type="region of interest" description="Disordered" evidence="4">
    <location>
        <begin position="1121"/>
        <end position="1141"/>
    </location>
</feature>
<gene>
    <name evidence="5" type="ORF">EW146_g2977</name>
</gene>
<name>A0A4S4LZ96_9AGAM</name>
<dbReference type="PANTHER" id="PTHR47438">
    <property type="entry name" value="PHOSPHATE METABOLISM PROTEIN 8-RELATED"/>
    <property type="match status" value="1"/>
</dbReference>
<dbReference type="PROSITE" id="PS50082">
    <property type="entry name" value="WD_REPEATS_2"/>
    <property type="match status" value="1"/>
</dbReference>
<comment type="caution">
    <text evidence="5">The sequence shown here is derived from an EMBL/GenBank/DDBJ whole genome shotgun (WGS) entry which is preliminary data.</text>
</comment>
<dbReference type="InterPro" id="IPR019775">
    <property type="entry name" value="WD40_repeat_CS"/>
</dbReference>
<dbReference type="Gene3D" id="2.130.10.10">
    <property type="entry name" value="YVTN repeat-like/Quinoprotein amine dehydrogenase"/>
    <property type="match status" value="1"/>
</dbReference>
<evidence type="ECO:0000256" key="1">
    <source>
        <dbReference type="ARBA" id="ARBA00022574"/>
    </source>
</evidence>